<dbReference type="EMBL" id="CAJOBC010012750">
    <property type="protein sequence ID" value="CAF4013210.1"/>
    <property type="molecule type" value="Genomic_DNA"/>
</dbReference>
<protein>
    <recommendedName>
        <fullName evidence="7">Non-specific serine/threonine protein kinase</fullName>
    </recommendedName>
</protein>
<keyword evidence="6" id="KW-1185">Reference proteome</keyword>
<sequence>MTMEKGFNKADDDNRTPILGRDYNELASICDDYLRRYENKEYPDNSDIVRIFTTDEIPKLIVSSILKSMKYGSAEGIKRFSRLLQIIDLYPSTLATIENKLNDIPCWMFFDCLYQITAYLDKPIASKLYPVIDQIITLYPQAIVYPFKVSYERLKDQKMTEQMKRQLQIIKQKLARLTMIDDFILALERLNSPHIQFQDYMKEILVILKKRERDQRDLPKFKELVLKLKQTVFHDQDGVDDDEDESELLGTSADKPVVISTQDSIYDDKSEQTSTPNTTQSKKISLRKQLKQHYEKEFDKILGKDCENFLTLTYDHVHKAFQALFKNLEKYVKTKTSETLSEYSTWFSATFRQQTVNIGQSSKDIEIPGQYTSKKRPILEHHIKIVGFDEKILTLNSLRQPKRLTIRGHDENDYPFLIKAGEDIRQDQRIQALFNLMNDLYSNDPNCNQSYSSQINVRTYKVIPMTTKIGIIEWLDNTKTLKDVLDSSYTDEESQEMQTNITDPRAKYYEFFTKVWSKVPDKSSQSTATSVYGESYIHCKKEDIQENFRQIQKYIPYDLLRRAYYKMANSHEGFYTLRSQFIVSYAVLCTSQYILGIGDRHQSNFLIDTTSGQVIGIDFGSAFNASTISLPVPELIPIRLTRQLVNLMNPIGTCGLFRSTMIHTMNALRENSDLLLSTMDVFIKEPLMDWVDLAIKSSRQQVSDSDTATHAQGTLYAKERINSARNKLNGINPATITCNDLKISTILNQTQSYKKFLKPMMAIAGGDINQNIRAQLAEKSKDQHHKLSVEEQIDCIIDQATDLNILGRSYVGLETFM</sequence>
<feature type="domain" description="FATC" evidence="3">
    <location>
        <begin position="785"/>
        <end position="817"/>
    </location>
</feature>
<dbReference type="InterPro" id="IPR003152">
    <property type="entry name" value="FATC_dom"/>
</dbReference>
<gene>
    <name evidence="4" type="ORF">GPM918_LOCUS25929</name>
    <name evidence="5" type="ORF">SRO942_LOCUS25995</name>
</gene>
<dbReference type="GO" id="GO:0000723">
    <property type="term" value="P:telomere maintenance"/>
    <property type="evidence" value="ECO:0007669"/>
    <property type="project" value="TreeGrafter"/>
</dbReference>
<dbReference type="GO" id="GO:0005634">
    <property type="term" value="C:nucleus"/>
    <property type="evidence" value="ECO:0007669"/>
    <property type="project" value="TreeGrafter"/>
</dbReference>
<dbReference type="PANTHER" id="PTHR11139:SF68">
    <property type="entry name" value="DNA-DEPENDENT PROTEIN KINASE CATALYTIC SUBUNIT"/>
    <property type="match status" value="1"/>
</dbReference>
<evidence type="ECO:0000259" key="1">
    <source>
        <dbReference type="PROSITE" id="PS50290"/>
    </source>
</evidence>
<dbReference type="SMART" id="SM00146">
    <property type="entry name" value="PI3Kc"/>
    <property type="match status" value="1"/>
</dbReference>
<dbReference type="InterPro" id="IPR036940">
    <property type="entry name" value="PI3/4_kinase_cat_sf"/>
</dbReference>
<comment type="caution">
    <text evidence="4">The sequence shown here is derived from an EMBL/GenBank/DDBJ whole genome shotgun (WGS) entry which is preliminary data.</text>
</comment>
<name>A0A814ZQH2_9BILA</name>
<evidence type="ECO:0000313" key="6">
    <source>
        <dbReference type="Proteomes" id="UP000663829"/>
    </source>
</evidence>
<dbReference type="Gene3D" id="1.10.1070.11">
    <property type="entry name" value="Phosphatidylinositol 3-/4-kinase, catalytic domain"/>
    <property type="match status" value="1"/>
</dbReference>
<dbReference type="EMBL" id="CAJNOQ010010246">
    <property type="protein sequence ID" value="CAF1246787.1"/>
    <property type="molecule type" value="Genomic_DNA"/>
</dbReference>
<dbReference type="PROSITE" id="PS50290">
    <property type="entry name" value="PI3_4_KINASE_3"/>
    <property type="match status" value="1"/>
</dbReference>
<dbReference type="GO" id="GO:0006302">
    <property type="term" value="P:double-strand break repair"/>
    <property type="evidence" value="ECO:0007669"/>
    <property type="project" value="TreeGrafter"/>
</dbReference>
<dbReference type="CDD" id="cd05172">
    <property type="entry name" value="PIKKc_DNA-PK"/>
    <property type="match status" value="1"/>
</dbReference>
<organism evidence="4 6">
    <name type="scientific">Didymodactylos carnosus</name>
    <dbReference type="NCBI Taxonomy" id="1234261"/>
    <lineage>
        <taxon>Eukaryota</taxon>
        <taxon>Metazoa</taxon>
        <taxon>Spiralia</taxon>
        <taxon>Gnathifera</taxon>
        <taxon>Rotifera</taxon>
        <taxon>Eurotatoria</taxon>
        <taxon>Bdelloidea</taxon>
        <taxon>Philodinida</taxon>
        <taxon>Philodinidae</taxon>
        <taxon>Didymodactylos</taxon>
    </lineage>
</organism>
<evidence type="ECO:0008006" key="7">
    <source>
        <dbReference type="Google" id="ProtNLM"/>
    </source>
</evidence>
<dbReference type="Pfam" id="PF00454">
    <property type="entry name" value="PI3_PI4_kinase"/>
    <property type="match status" value="1"/>
</dbReference>
<dbReference type="Proteomes" id="UP000681722">
    <property type="component" value="Unassembled WGS sequence"/>
</dbReference>
<proteinExistence type="predicted"/>
<dbReference type="GO" id="GO:0004677">
    <property type="term" value="F:DNA-dependent protein kinase activity"/>
    <property type="evidence" value="ECO:0007669"/>
    <property type="project" value="InterPro"/>
</dbReference>
<dbReference type="PROSITE" id="PS51189">
    <property type="entry name" value="FAT"/>
    <property type="match status" value="1"/>
</dbReference>
<evidence type="ECO:0000259" key="3">
    <source>
        <dbReference type="PROSITE" id="PS51190"/>
    </source>
</evidence>
<dbReference type="InterPro" id="IPR000403">
    <property type="entry name" value="PI3/4_kinase_cat_dom"/>
</dbReference>
<dbReference type="SMART" id="SM01343">
    <property type="entry name" value="FATC"/>
    <property type="match status" value="1"/>
</dbReference>
<dbReference type="Proteomes" id="UP000663829">
    <property type="component" value="Unassembled WGS sequence"/>
</dbReference>
<dbReference type="OrthoDB" id="431717at2759"/>
<dbReference type="Pfam" id="PF02260">
    <property type="entry name" value="FATC"/>
    <property type="match status" value="1"/>
</dbReference>
<dbReference type="InterPro" id="IPR050517">
    <property type="entry name" value="DDR_Repair_Kinase"/>
</dbReference>
<dbReference type="Gene3D" id="3.30.1010.10">
    <property type="entry name" value="Phosphatidylinositol 3-kinase Catalytic Subunit, Chain A, domain 4"/>
    <property type="match status" value="1"/>
</dbReference>
<feature type="domain" description="FAT" evidence="2">
    <location>
        <begin position="1"/>
        <end position="153"/>
    </location>
</feature>
<dbReference type="AlphaFoldDB" id="A0A814ZQH2"/>
<dbReference type="PANTHER" id="PTHR11139">
    <property type="entry name" value="ATAXIA TELANGIECTASIA MUTATED ATM -RELATED"/>
    <property type="match status" value="1"/>
</dbReference>
<accession>A0A814ZQH2</accession>
<dbReference type="GO" id="GO:0008630">
    <property type="term" value="P:intrinsic apoptotic signaling pathway in response to DNA damage"/>
    <property type="evidence" value="ECO:0007669"/>
    <property type="project" value="TreeGrafter"/>
</dbReference>
<dbReference type="PROSITE" id="PS51190">
    <property type="entry name" value="FATC"/>
    <property type="match status" value="1"/>
</dbReference>
<evidence type="ECO:0000313" key="4">
    <source>
        <dbReference type="EMBL" id="CAF1246787.1"/>
    </source>
</evidence>
<dbReference type="InterPro" id="IPR014009">
    <property type="entry name" value="PIK_FAT"/>
</dbReference>
<evidence type="ECO:0000313" key="5">
    <source>
        <dbReference type="EMBL" id="CAF4013210.1"/>
    </source>
</evidence>
<feature type="domain" description="PI3K/PI4K catalytic" evidence="1">
    <location>
        <begin position="388"/>
        <end position="729"/>
    </location>
</feature>
<reference evidence="4" key="1">
    <citation type="submission" date="2021-02" db="EMBL/GenBank/DDBJ databases">
        <authorList>
            <person name="Nowell W R."/>
        </authorList>
    </citation>
    <scope>NUCLEOTIDE SEQUENCE</scope>
</reference>
<dbReference type="InterPro" id="IPR011009">
    <property type="entry name" value="Kinase-like_dom_sf"/>
</dbReference>
<evidence type="ECO:0000259" key="2">
    <source>
        <dbReference type="PROSITE" id="PS51189"/>
    </source>
</evidence>
<dbReference type="InterPro" id="IPR037706">
    <property type="entry name" value="DNA-PK_dom"/>
</dbReference>
<dbReference type="SUPFAM" id="SSF56112">
    <property type="entry name" value="Protein kinase-like (PK-like)"/>
    <property type="match status" value="1"/>
</dbReference>